<reference evidence="1 2" key="1">
    <citation type="journal article" date="2019" name="Sci. Rep.">
        <title>Orb-weaving spider Araneus ventricosus genome elucidates the spidroin gene catalogue.</title>
        <authorList>
            <person name="Kono N."/>
            <person name="Nakamura H."/>
            <person name="Ohtoshi R."/>
            <person name="Moran D.A.P."/>
            <person name="Shinohara A."/>
            <person name="Yoshida Y."/>
            <person name="Fujiwara M."/>
            <person name="Mori M."/>
            <person name="Tomita M."/>
            <person name="Arakawa K."/>
        </authorList>
    </citation>
    <scope>NUCLEOTIDE SEQUENCE [LARGE SCALE GENOMIC DNA]</scope>
</reference>
<name>A0A4Y2P7T4_ARAVE</name>
<evidence type="ECO:0000313" key="1">
    <source>
        <dbReference type="EMBL" id="GBN48005.1"/>
    </source>
</evidence>
<sequence>MGAEVSHADQKTARMAINLEWVCSWTIKQDPTQQGKQKNTFIDWNGRDSITQPTDPILPHQTFIFFLHGSQQNLDVTSVAMKSCSRL</sequence>
<keyword evidence="2" id="KW-1185">Reference proteome</keyword>
<accession>A0A4Y2P7T4</accession>
<evidence type="ECO:0000313" key="2">
    <source>
        <dbReference type="Proteomes" id="UP000499080"/>
    </source>
</evidence>
<dbReference type="EMBL" id="BGPR01010786">
    <property type="protein sequence ID" value="GBN48005.1"/>
    <property type="molecule type" value="Genomic_DNA"/>
</dbReference>
<protein>
    <submittedName>
        <fullName evidence="1">Uncharacterized protein</fullName>
    </submittedName>
</protein>
<dbReference type="AlphaFoldDB" id="A0A4Y2P7T4"/>
<dbReference type="Proteomes" id="UP000499080">
    <property type="component" value="Unassembled WGS sequence"/>
</dbReference>
<proteinExistence type="predicted"/>
<organism evidence="1 2">
    <name type="scientific">Araneus ventricosus</name>
    <name type="common">Orbweaver spider</name>
    <name type="synonym">Epeira ventricosa</name>
    <dbReference type="NCBI Taxonomy" id="182803"/>
    <lineage>
        <taxon>Eukaryota</taxon>
        <taxon>Metazoa</taxon>
        <taxon>Ecdysozoa</taxon>
        <taxon>Arthropoda</taxon>
        <taxon>Chelicerata</taxon>
        <taxon>Arachnida</taxon>
        <taxon>Araneae</taxon>
        <taxon>Araneomorphae</taxon>
        <taxon>Entelegynae</taxon>
        <taxon>Araneoidea</taxon>
        <taxon>Araneidae</taxon>
        <taxon>Araneus</taxon>
    </lineage>
</organism>
<comment type="caution">
    <text evidence="1">The sequence shown here is derived from an EMBL/GenBank/DDBJ whole genome shotgun (WGS) entry which is preliminary data.</text>
</comment>
<gene>
    <name evidence="1" type="ORF">AVEN_243065_1</name>
</gene>